<protein>
    <submittedName>
        <fullName evidence="1">Uncharacterized protein</fullName>
    </submittedName>
</protein>
<dbReference type="EnsemblPlants" id="AVESA.00010b.r2.6AG1067890.3">
    <property type="protein sequence ID" value="AVESA.00010b.r2.6AG1067890.3.CDS"/>
    <property type="gene ID" value="AVESA.00010b.r2.6AG1067890"/>
</dbReference>
<reference evidence="1" key="2">
    <citation type="submission" date="2025-09" db="UniProtKB">
        <authorList>
            <consortium name="EnsemblPlants"/>
        </authorList>
    </citation>
    <scope>IDENTIFICATION</scope>
</reference>
<evidence type="ECO:0000313" key="2">
    <source>
        <dbReference type="Proteomes" id="UP001732700"/>
    </source>
</evidence>
<proteinExistence type="predicted"/>
<accession>A0ACD5Z0F7</accession>
<evidence type="ECO:0000313" key="1">
    <source>
        <dbReference type="EnsemblPlants" id="AVESA.00010b.r2.6AG1067890.3.CDS"/>
    </source>
</evidence>
<reference evidence="1" key="1">
    <citation type="submission" date="2021-05" db="EMBL/GenBank/DDBJ databases">
        <authorList>
            <person name="Scholz U."/>
            <person name="Mascher M."/>
            <person name="Fiebig A."/>
        </authorList>
    </citation>
    <scope>NUCLEOTIDE SEQUENCE [LARGE SCALE GENOMIC DNA]</scope>
</reference>
<sequence length="558" mass="60652">MTSQLLRALLPVLLFAGVAGGAGGSGRRGGTPSLEFHHRFSAPVRRWADARGHDLPGGWPAPGGAAYVAALAGHDRHRALTAAGSGAHPPLTFSQGNATLKVSNLGFLHYALVTVGTPGHTFMVALDTGSDLFWLPCQCDGCTPPASGTSGAGSLLGMFLINIGCSVQPFCLLDLYNRSSLVRHSSVCCWSLVLRFSDLFLLVDFWWWVRISVVHCGSFHNNVLTWRQNGQCILTVKKLNAAQKLLRNVWIPQHYCCYSTGLNVDHLILSCGQVQTGSFLDAAAPNGLFGLGVDMISVPSILAQKGFTSDSFSMCFGRDGIGRISFGDQGSSDQAETPLDINQKHPTYAITITGISVGNNAMDLEFSSIFDTGTSFTYLADPAYTYITESFHSQVQANRHAADSRIPFDYCYDLSSSEAKIQTPGISLRTVGGSLFPAIDPGQVISIQQHEYVYCLAIVKSTKLNIIGQNFMTGVRVVFDRERKILGWKKFNCYDTDSTNPLSINSRNSSGSTPENYSPEKTKNPAGVTQLRHLSSSPRVMWHNNSLLLMFLFLNFLI</sequence>
<dbReference type="Proteomes" id="UP001732700">
    <property type="component" value="Chromosome 6A"/>
</dbReference>
<organism evidence="1 2">
    <name type="scientific">Avena sativa</name>
    <name type="common">Oat</name>
    <dbReference type="NCBI Taxonomy" id="4498"/>
    <lineage>
        <taxon>Eukaryota</taxon>
        <taxon>Viridiplantae</taxon>
        <taxon>Streptophyta</taxon>
        <taxon>Embryophyta</taxon>
        <taxon>Tracheophyta</taxon>
        <taxon>Spermatophyta</taxon>
        <taxon>Magnoliopsida</taxon>
        <taxon>Liliopsida</taxon>
        <taxon>Poales</taxon>
        <taxon>Poaceae</taxon>
        <taxon>BOP clade</taxon>
        <taxon>Pooideae</taxon>
        <taxon>Poodae</taxon>
        <taxon>Poeae</taxon>
        <taxon>Poeae Chloroplast Group 1 (Aveneae type)</taxon>
        <taxon>Aveninae</taxon>
        <taxon>Avena</taxon>
    </lineage>
</organism>
<name>A0ACD5Z0F7_AVESA</name>
<keyword evidence="2" id="KW-1185">Reference proteome</keyword>